<dbReference type="SUPFAM" id="SSF46894">
    <property type="entry name" value="C-terminal effector domain of the bipartite response regulators"/>
    <property type="match status" value="1"/>
</dbReference>
<dbReference type="PANTHER" id="PTHR45566">
    <property type="entry name" value="HTH-TYPE TRANSCRIPTIONAL REGULATOR YHJB-RELATED"/>
    <property type="match status" value="1"/>
</dbReference>
<dbReference type="InterPro" id="IPR001789">
    <property type="entry name" value="Sig_transdc_resp-reg_receiver"/>
</dbReference>
<dbReference type="InterPro" id="IPR011006">
    <property type="entry name" value="CheY-like_superfamily"/>
</dbReference>
<feature type="domain" description="Response regulatory" evidence="9">
    <location>
        <begin position="2"/>
        <end position="118"/>
    </location>
</feature>
<dbReference type="GO" id="GO:0006355">
    <property type="term" value="P:regulation of DNA-templated transcription"/>
    <property type="evidence" value="ECO:0007669"/>
    <property type="project" value="InterPro"/>
</dbReference>
<keyword evidence="3" id="KW-0902">Two-component regulatory system</keyword>
<dbReference type="PATRIC" id="fig|33935.3.peg.4246"/>
<dbReference type="InterPro" id="IPR051015">
    <property type="entry name" value="EvgA-like"/>
</dbReference>
<evidence type="ECO:0000313" key="10">
    <source>
        <dbReference type="EMBL" id="KOY82275.1"/>
    </source>
</evidence>
<dbReference type="GO" id="GO:0003677">
    <property type="term" value="F:DNA binding"/>
    <property type="evidence" value="ECO:0007669"/>
    <property type="project" value="UniProtKB-KW"/>
</dbReference>
<gene>
    <name evidence="10" type="ORF">ADM90_11635</name>
</gene>
<evidence type="ECO:0000256" key="4">
    <source>
        <dbReference type="ARBA" id="ARBA00023015"/>
    </source>
</evidence>
<dbReference type="EMBL" id="LGCI01000006">
    <property type="protein sequence ID" value="KOY82275.1"/>
    <property type="molecule type" value="Genomic_DNA"/>
</dbReference>
<dbReference type="CDD" id="cd17535">
    <property type="entry name" value="REC_NarL-like"/>
    <property type="match status" value="1"/>
</dbReference>
<feature type="modified residue" description="4-aspartylphosphate" evidence="7">
    <location>
        <position position="53"/>
    </location>
</feature>
<keyword evidence="5" id="KW-0238">DNA-binding</keyword>
<evidence type="ECO:0000259" key="9">
    <source>
        <dbReference type="PROSITE" id="PS50110"/>
    </source>
</evidence>
<comment type="subcellular location">
    <subcellularLocation>
        <location evidence="1">Cytoplasm</location>
    </subcellularLocation>
</comment>
<keyword evidence="4" id="KW-0805">Transcription regulation</keyword>
<dbReference type="SMART" id="SM00421">
    <property type="entry name" value="HTH_LUXR"/>
    <property type="match status" value="1"/>
</dbReference>
<sequence length="199" mass="22880">MKIMVVDDHIALGEGTQAILQMGIENSQVDVFTEPTHALQQLSSERYDVYVIDFHLKDMNGLTFVEQLVKIHPKAVAIIYTGHNIEQHIPDLLEKGIIGFINKTESKKRLIDTVQYAYEGNVIIPLDILRTIIQNKKIFHLTERQRKIMELAKKGAKNKEIASELYVSQRTVEKDLTQIFSKLNVMSRVEAISKWSEFE</sequence>
<dbReference type="PROSITE" id="PS50110">
    <property type="entry name" value="RESPONSE_REGULATORY"/>
    <property type="match status" value="1"/>
</dbReference>
<evidence type="ECO:0000256" key="5">
    <source>
        <dbReference type="ARBA" id="ARBA00023125"/>
    </source>
</evidence>
<dbReference type="Proteomes" id="UP000037977">
    <property type="component" value="Unassembled WGS sequence"/>
</dbReference>
<evidence type="ECO:0000313" key="11">
    <source>
        <dbReference type="Proteomes" id="UP000037977"/>
    </source>
</evidence>
<reference evidence="10 11" key="1">
    <citation type="submission" date="2015-07" db="EMBL/GenBank/DDBJ databases">
        <title>Genome sequencing project for genomic taxonomy and phylogenomics of Bacillus-like bacteria.</title>
        <authorList>
            <person name="Liu B."/>
            <person name="Wang J."/>
            <person name="Zhu Y."/>
            <person name="Liu G."/>
            <person name="Chen Q."/>
            <person name="Chen Z."/>
            <person name="Che J."/>
            <person name="Ge C."/>
            <person name="Shi H."/>
            <person name="Pan Z."/>
            <person name="Liu X."/>
        </authorList>
    </citation>
    <scope>NUCLEOTIDE SEQUENCE [LARGE SCALE GENOMIC DNA]</scope>
    <source>
        <strain evidence="10 11">DSM 54</strain>
    </source>
</reference>
<comment type="caution">
    <text evidence="10">The sequence shown here is derived from an EMBL/GenBank/DDBJ whole genome shotgun (WGS) entry which is preliminary data.</text>
</comment>
<dbReference type="SUPFAM" id="SSF52172">
    <property type="entry name" value="CheY-like"/>
    <property type="match status" value="1"/>
</dbReference>
<dbReference type="GO" id="GO:0005737">
    <property type="term" value="C:cytoplasm"/>
    <property type="evidence" value="ECO:0007669"/>
    <property type="project" value="UniProtKB-SubCell"/>
</dbReference>
<dbReference type="InterPro" id="IPR036388">
    <property type="entry name" value="WH-like_DNA-bd_sf"/>
</dbReference>
<dbReference type="Gene3D" id="3.40.50.2300">
    <property type="match status" value="1"/>
</dbReference>
<evidence type="ECO:0000256" key="3">
    <source>
        <dbReference type="ARBA" id="ARBA00023012"/>
    </source>
</evidence>
<dbReference type="InterPro" id="IPR016032">
    <property type="entry name" value="Sig_transdc_resp-reg_C-effctor"/>
</dbReference>
<evidence type="ECO:0000256" key="7">
    <source>
        <dbReference type="PROSITE-ProRule" id="PRU00169"/>
    </source>
</evidence>
<dbReference type="PROSITE" id="PS50043">
    <property type="entry name" value="HTH_LUXR_2"/>
    <property type="match status" value="1"/>
</dbReference>
<dbReference type="SMART" id="SM00448">
    <property type="entry name" value="REC"/>
    <property type="match status" value="1"/>
</dbReference>
<evidence type="ECO:0000256" key="2">
    <source>
        <dbReference type="ARBA" id="ARBA00022553"/>
    </source>
</evidence>
<evidence type="ECO:0008006" key="12">
    <source>
        <dbReference type="Google" id="ProtNLM"/>
    </source>
</evidence>
<keyword evidence="11" id="KW-1185">Reference proteome</keyword>
<dbReference type="InterPro" id="IPR058245">
    <property type="entry name" value="NreC/VraR/RcsB-like_REC"/>
</dbReference>
<keyword evidence="2 7" id="KW-0597">Phosphoprotein</keyword>
<dbReference type="Gene3D" id="1.10.10.10">
    <property type="entry name" value="Winged helix-like DNA-binding domain superfamily/Winged helix DNA-binding domain"/>
    <property type="match status" value="1"/>
</dbReference>
<evidence type="ECO:0000256" key="6">
    <source>
        <dbReference type="ARBA" id="ARBA00023163"/>
    </source>
</evidence>
<dbReference type="GO" id="GO:0000160">
    <property type="term" value="P:phosphorelay signal transduction system"/>
    <property type="evidence" value="ECO:0007669"/>
    <property type="project" value="UniProtKB-KW"/>
</dbReference>
<keyword evidence="6" id="KW-0804">Transcription</keyword>
<evidence type="ECO:0000256" key="1">
    <source>
        <dbReference type="ARBA" id="ARBA00004496"/>
    </source>
</evidence>
<organism evidence="10 11">
    <name type="scientific">Lysinibacillus macroides</name>
    <dbReference type="NCBI Taxonomy" id="33935"/>
    <lineage>
        <taxon>Bacteria</taxon>
        <taxon>Bacillati</taxon>
        <taxon>Bacillota</taxon>
        <taxon>Bacilli</taxon>
        <taxon>Bacillales</taxon>
        <taxon>Bacillaceae</taxon>
        <taxon>Lysinibacillus</taxon>
    </lineage>
</organism>
<accession>A0A0N0CVU7</accession>
<dbReference type="InterPro" id="IPR000792">
    <property type="entry name" value="Tscrpt_reg_LuxR_C"/>
</dbReference>
<feature type="domain" description="HTH luxR-type" evidence="8">
    <location>
        <begin position="134"/>
        <end position="199"/>
    </location>
</feature>
<dbReference type="Pfam" id="PF00196">
    <property type="entry name" value="GerE"/>
    <property type="match status" value="1"/>
</dbReference>
<proteinExistence type="predicted"/>
<name>A0A0N0CVU7_9BACI</name>
<dbReference type="Pfam" id="PF00072">
    <property type="entry name" value="Response_reg"/>
    <property type="match status" value="1"/>
</dbReference>
<dbReference type="PANTHER" id="PTHR45566:SF1">
    <property type="entry name" value="HTH-TYPE TRANSCRIPTIONAL REGULATOR YHJB-RELATED"/>
    <property type="match status" value="1"/>
</dbReference>
<dbReference type="AlphaFoldDB" id="A0A0N0CVU7"/>
<dbReference type="CDD" id="cd06170">
    <property type="entry name" value="LuxR_C_like"/>
    <property type="match status" value="1"/>
</dbReference>
<evidence type="ECO:0000259" key="8">
    <source>
        <dbReference type="PROSITE" id="PS50043"/>
    </source>
</evidence>
<dbReference type="STRING" id="33935.ADM90_11635"/>
<protein>
    <recommendedName>
        <fullName evidence="12">LuxR family transcriptional regulator</fullName>
    </recommendedName>
</protein>
<dbReference type="PRINTS" id="PR00038">
    <property type="entry name" value="HTHLUXR"/>
</dbReference>